<feature type="transmembrane region" description="Helical" evidence="6">
    <location>
        <begin position="194"/>
        <end position="212"/>
    </location>
</feature>
<name>A0ABQ0KBX8_MYCNV</name>
<reference evidence="8 9" key="1">
    <citation type="journal article" date="2016" name="Genome Announc.">
        <title>Draft Genome Sequences of Five Rapidly Growing Mycobacterium Species, M. thermoresistibile, M. fortuitum subsp. acetamidolyticum, M. canariasense, M. brisbanense, and M. novocastrense.</title>
        <authorList>
            <person name="Katahira K."/>
            <person name="Ogura Y."/>
            <person name="Gotoh Y."/>
            <person name="Hayashi T."/>
        </authorList>
    </citation>
    <scope>NUCLEOTIDE SEQUENCE [LARGE SCALE GENOMIC DNA]</scope>
    <source>
        <strain evidence="8 9">JCM18114</strain>
    </source>
</reference>
<dbReference type="Gene3D" id="1.20.1640.10">
    <property type="entry name" value="Multidrug efflux transporter AcrB transmembrane domain"/>
    <property type="match status" value="2"/>
</dbReference>
<evidence type="ECO:0000256" key="6">
    <source>
        <dbReference type="SAM" id="Phobius"/>
    </source>
</evidence>
<keyword evidence="9" id="KW-1185">Reference proteome</keyword>
<evidence type="ECO:0000313" key="8">
    <source>
        <dbReference type="EMBL" id="GAT06874.1"/>
    </source>
</evidence>
<dbReference type="InterPro" id="IPR000731">
    <property type="entry name" value="SSD"/>
</dbReference>
<feature type="transmembrane region" description="Helical" evidence="6">
    <location>
        <begin position="640"/>
        <end position="660"/>
    </location>
</feature>
<keyword evidence="2" id="KW-1003">Cell membrane</keyword>
<feature type="transmembrane region" description="Helical" evidence="6">
    <location>
        <begin position="218"/>
        <end position="239"/>
    </location>
</feature>
<feature type="transmembrane region" description="Helical" evidence="6">
    <location>
        <begin position="307"/>
        <end position="329"/>
    </location>
</feature>
<dbReference type="PANTHER" id="PTHR33406">
    <property type="entry name" value="MEMBRANE PROTEIN MJ1562-RELATED"/>
    <property type="match status" value="1"/>
</dbReference>
<evidence type="ECO:0000256" key="3">
    <source>
        <dbReference type="ARBA" id="ARBA00022692"/>
    </source>
</evidence>
<dbReference type="PANTHER" id="PTHR33406:SF13">
    <property type="entry name" value="MEMBRANE PROTEIN YDFJ"/>
    <property type="match status" value="1"/>
</dbReference>
<dbReference type="InterPro" id="IPR004869">
    <property type="entry name" value="MMPL_dom"/>
</dbReference>
<organism evidence="8 9">
    <name type="scientific">Mycolicibacterium novocastrense</name>
    <name type="common">Mycobacterium novocastrense</name>
    <dbReference type="NCBI Taxonomy" id="59813"/>
    <lineage>
        <taxon>Bacteria</taxon>
        <taxon>Bacillati</taxon>
        <taxon>Actinomycetota</taxon>
        <taxon>Actinomycetes</taxon>
        <taxon>Mycobacteriales</taxon>
        <taxon>Mycobacteriaceae</taxon>
        <taxon>Mycolicibacterium</taxon>
    </lineage>
</organism>
<proteinExistence type="predicted"/>
<gene>
    <name evidence="8" type="ORF">RMCN_0007</name>
</gene>
<protein>
    <submittedName>
        <fullName evidence="8">MMPL domain-containing protein</fullName>
    </submittedName>
</protein>
<dbReference type="Pfam" id="PF03176">
    <property type="entry name" value="MMPL"/>
    <property type="match status" value="2"/>
</dbReference>
<comment type="subcellular location">
    <subcellularLocation>
        <location evidence="1">Cell membrane</location>
        <topology evidence="1">Multi-pass membrane protein</topology>
    </subcellularLocation>
</comment>
<sequence>MLSVWAALLVACAALYPMLEDRLGGMDFGVEGSESAEVDRVLAEHFPQVGAEQDVIVFQSQTLTADNPQFRTAVERTQAAAQQVSGVRSVVGPYAGDPRTQISPDGRVAIAMVGLDGDMADRAAVARALQDAVADSGDADVDAALTGYSPVQNDVTDVQNSDVKRAEMIGVPVALGLLVLALGAVLAAVVPIGVALAGLLLAAGVMFALTTVTAFDSLVVSTATMIGVGVGIDYALFIVSRFREELKRAGVTHRVDPRIAEAVGRSLATAGKTVIASGIIVMISLCALVVMQAPIFRGIALGVSTAVSSTLVVGLTLLPALLATLGPAVNRGALPTRMQPAEVTSVAAGQSGRWARWAYAVMARPVIFGGLAAAILVLAAMPIFGIRYGLDMGTSALGDKPSGRASAVLSTSFAPGMLSPIEIVASGPANTALTADDRTLVEQFLADASRDERIDTLLPAQHSDGRLLVAAVTTVPFDSMAATELVRDLRARAAEDGRDGGPMIQIGGSTAEFVDLDQEMLSKLPLVIILVLGASVLFLIAAFRSIVLPIKAILMNILATGAALGITVAVFQWGIGETLLDFTSPGFLQVYLPTVVFAVLFGLSMDYEVFLIRRIREYWESSNDNQHAVAAGLTHTARPITAAAAIMVVVFGSFVTADVLELKQLGFALAVAVAIDAVIVRLVLVPALMRLFGTWNWWFPRWGKAAAQNGSHPTDTVR</sequence>
<keyword evidence="3 6" id="KW-0812">Transmembrane</keyword>
<feature type="transmembrane region" description="Helical" evidence="6">
    <location>
        <begin position="366"/>
        <end position="390"/>
    </location>
</feature>
<evidence type="ECO:0000256" key="5">
    <source>
        <dbReference type="ARBA" id="ARBA00023136"/>
    </source>
</evidence>
<feature type="transmembrane region" description="Helical" evidence="6">
    <location>
        <begin position="553"/>
        <end position="575"/>
    </location>
</feature>
<dbReference type="SUPFAM" id="SSF82866">
    <property type="entry name" value="Multidrug efflux transporter AcrB transmembrane domain"/>
    <property type="match status" value="2"/>
</dbReference>
<feature type="transmembrane region" description="Helical" evidence="6">
    <location>
        <begin position="666"/>
        <end position="692"/>
    </location>
</feature>
<feature type="transmembrane region" description="Helical" evidence="6">
    <location>
        <begin position="274"/>
        <end position="295"/>
    </location>
</feature>
<dbReference type="Proteomes" id="UP000069773">
    <property type="component" value="Unassembled WGS sequence"/>
</dbReference>
<keyword evidence="4 6" id="KW-1133">Transmembrane helix</keyword>
<feature type="domain" description="SSD" evidence="7">
    <location>
        <begin position="198"/>
        <end position="324"/>
    </location>
</feature>
<comment type="caution">
    <text evidence="8">The sequence shown here is derived from an EMBL/GenBank/DDBJ whole genome shotgun (WGS) entry which is preliminary data.</text>
</comment>
<feature type="transmembrane region" description="Helical" evidence="6">
    <location>
        <begin position="524"/>
        <end position="546"/>
    </location>
</feature>
<accession>A0ABQ0KBX8</accession>
<dbReference type="InterPro" id="IPR050545">
    <property type="entry name" value="Mycobact_MmpL"/>
</dbReference>
<keyword evidence="5 6" id="KW-0472">Membrane</keyword>
<evidence type="ECO:0000256" key="2">
    <source>
        <dbReference type="ARBA" id="ARBA00022475"/>
    </source>
</evidence>
<feature type="transmembrane region" description="Helical" evidence="6">
    <location>
        <begin position="169"/>
        <end position="189"/>
    </location>
</feature>
<evidence type="ECO:0000313" key="9">
    <source>
        <dbReference type="Proteomes" id="UP000069773"/>
    </source>
</evidence>
<evidence type="ECO:0000256" key="1">
    <source>
        <dbReference type="ARBA" id="ARBA00004651"/>
    </source>
</evidence>
<evidence type="ECO:0000256" key="4">
    <source>
        <dbReference type="ARBA" id="ARBA00022989"/>
    </source>
</evidence>
<feature type="transmembrane region" description="Helical" evidence="6">
    <location>
        <begin position="587"/>
        <end position="607"/>
    </location>
</feature>
<evidence type="ECO:0000259" key="7">
    <source>
        <dbReference type="PROSITE" id="PS50156"/>
    </source>
</evidence>
<dbReference type="EMBL" id="BCTA01000001">
    <property type="protein sequence ID" value="GAT06874.1"/>
    <property type="molecule type" value="Genomic_DNA"/>
</dbReference>
<dbReference type="PROSITE" id="PS50156">
    <property type="entry name" value="SSD"/>
    <property type="match status" value="1"/>
</dbReference>